<evidence type="ECO:0000313" key="5">
    <source>
        <dbReference type="EMBL" id="QND81949.1"/>
    </source>
</evidence>
<dbReference type="InterPro" id="IPR058624">
    <property type="entry name" value="MdtA-like_HH"/>
</dbReference>
<gene>
    <name evidence="5" type="ORF">H4W19_02220</name>
</gene>
<dbReference type="Gene3D" id="2.40.50.100">
    <property type="match status" value="1"/>
</dbReference>
<name>A0ABX6RI31_PSEMX</name>
<reference evidence="5 6" key="1">
    <citation type="submission" date="2020-08" db="EMBL/GenBank/DDBJ databases">
        <title>Streptomycin resistant and MDR strain, P. mexicana.</title>
        <authorList>
            <person name="Ganesh-kumar S."/>
            <person name="Zhe T."/>
            <person name="Yu Z."/>
            <person name="Min Y."/>
        </authorList>
    </citation>
    <scope>NUCLEOTIDE SEQUENCE [LARGE SCALE GENOMIC DNA]</scope>
    <source>
        <strain evidence="5 6">GTZY</strain>
    </source>
</reference>
<keyword evidence="6" id="KW-1185">Reference proteome</keyword>
<evidence type="ECO:0000259" key="3">
    <source>
        <dbReference type="Pfam" id="PF25954"/>
    </source>
</evidence>
<dbReference type="PROSITE" id="PS51257">
    <property type="entry name" value="PROKAR_LIPOPROTEIN"/>
    <property type="match status" value="1"/>
</dbReference>
<dbReference type="InterPro" id="IPR006143">
    <property type="entry name" value="RND_pump_MFP"/>
</dbReference>
<dbReference type="InterPro" id="IPR058792">
    <property type="entry name" value="Beta-barrel_RND_2"/>
</dbReference>
<comment type="similarity">
    <text evidence="1">Belongs to the membrane fusion protein (MFP) (TC 8.A.1) family.</text>
</comment>
<proteinExistence type="inferred from homology"/>
<dbReference type="InterPro" id="IPR058649">
    <property type="entry name" value="CzcB_C"/>
</dbReference>
<feature type="domain" description="CzcB-like C-terminal circularly permuted SH3-like" evidence="4">
    <location>
        <begin position="287"/>
        <end position="339"/>
    </location>
</feature>
<protein>
    <submittedName>
        <fullName evidence="5">Efflux RND transporter periplasmic adaptor subunit</fullName>
    </submittedName>
</protein>
<dbReference type="EMBL" id="CP060028">
    <property type="protein sequence ID" value="QND81949.1"/>
    <property type="molecule type" value="Genomic_DNA"/>
</dbReference>
<dbReference type="Pfam" id="PF25954">
    <property type="entry name" value="Beta-barrel_RND_2"/>
    <property type="match status" value="1"/>
</dbReference>
<dbReference type="SUPFAM" id="SSF111369">
    <property type="entry name" value="HlyD-like secretion proteins"/>
    <property type="match status" value="1"/>
</dbReference>
<evidence type="ECO:0000256" key="1">
    <source>
        <dbReference type="ARBA" id="ARBA00009477"/>
    </source>
</evidence>
<sequence>METSSRPLLPLLLVAALAACGHEEPAAPAARIEGLQTFQVKTADAVGGRAWEGVVEAVQQATLSAQTNGRVVAVARDVNDRVAAGDVLVRLSAVEQQSGVDAARAQLRAADASATEAEANYRRFVNLAKDQFVSRAQLDQARMARDSAAAARDAARAQLANAGQQTDYTTVRAPYAGIVATRDVEPGESVGIGQTLMTVFAPGALRIEVAVPQSEAEAVRANPIAVVTFDDGRRIDAADVTVFPAADASTHAVRIRVQLPALDVPPQPGLTAKVAFPAVKGVAFPRVPTSALVRRGEVTAVYVLSDGRLSLRQVRLGDAAGDQVDVISGLKPGERIATDSVAAQQALVAARKDD</sequence>
<feature type="domain" description="CusB-like beta-barrel" evidence="3">
    <location>
        <begin position="207"/>
        <end position="276"/>
    </location>
</feature>
<dbReference type="Gene3D" id="2.40.30.170">
    <property type="match status" value="1"/>
</dbReference>
<evidence type="ECO:0000259" key="4">
    <source>
        <dbReference type="Pfam" id="PF25975"/>
    </source>
</evidence>
<organism evidence="5 6">
    <name type="scientific">Pseudoxanthomonas mexicana</name>
    <dbReference type="NCBI Taxonomy" id="128785"/>
    <lineage>
        <taxon>Bacteria</taxon>
        <taxon>Pseudomonadati</taxon>
        <taxon>Pseudomonadota</taxon>
        <taxon>Gammaproteobacteria</taxon>
        <taxon>Lysobacterales</taxon>
        <taxon>Lysobacteraceae</taxon>
        <taxon>Pseudoxanthomonas</taxon>
    </lineage>
</organism>
<dbReference type="Proteomes" id="UP000515506">
    <property type="component" value="Chromosome"/>
</dbReference>
<feature type="domain" description="Multidrug resistance protein MdtA-like alpha-helical hairpin" evidence="2">
    <location>
        <begin position="101"/>
        <end position="169"/>
    </location>
</feature>
<dbReference type="PANTHER" id="PTHR30469:SF18">
    <property type="entry name" value="RESISTANCE-NODULATION-CELL DIVISION (RND) EFFLUX MEMBRANE FUSION PROTEIN-RELATED"/>
    <property type="match status" value="1"/>
</dbReference>
<dbReference type="Pfam" id="PF25975">
    <property type="entry name" value="CzcB_C"/>
    <property type="match status" value="1"/>
</dbReference>
<evidence type="ECO:0000313" key="6">
    <source>
        <dbReference type="Proteomes" id="UP000515506"/>
    </source>
</evidence>
<evidence type="ECO:0000259" key="2">
    <source>
        <dbReference type="Pfam" id="PF25876"/>
    </source>
</evidence>
<dbReference type="NCBIfam" id="TIGR01730">
    <property type="entry name" value="RND_mfp"/>
    <property type="match status" value="1"/>
</dbReference>
<dbReference type="Pfam" id="PF25876">
    <property type="entry name" value="HH_MFP_RND"/>
    <property type="match status" value="1"/>
</dbReference>
<accession>A0ABX6RI31</accession>
<dbReference type="Gene3D" id="2.40.420.20">
    <property type="match status" value="1"/>
</dbReference>
<dbReference type="PANTHER" id="PTHR30469">
    <property type="entry name" value="MULTIDRUG RESISTANCE PROTEIN MDTA"/>
    <property type="match status" value="1"/>
</dbReference>
<dbReference type="Gene3D" id="1.10.287.470">
    <property type="entry name" value="Helix hairpin bin"/>
    <property type="match status" value="1"/>
</dbReference>